<evidence type="ECO:0000313" key="3">
    <source>
        <dbReference type="EMBL" id="ERJ58145.1"/>
    </source>
</evidence>
<dbReference type="STRING" id="1346330.M472_05145"/>
<feature type="compositionally biased region" description="Basic and acidic residues" evidence="1">
    <location>
        <begin position="124"/>
        <end position="134"/>
    </location>
</feature>
<sequence length="215" mass="24272">MTTTSNAKNIAEKIQSFAMGFIGSMFIALGFSYFSEQASYRIPRILLPIYNLLGNVGLAIGLLILGAILLFASYSKFKRNARRPTAILIILPLFVIFSLVMTHLFENKGKNDTGQLNPTNQKSHNTDSIKEETRPTLDNVQANEYLDQVERIVQEMSKSKAQKDDKAFEQLESQHFELTSKLSNIIPDLSKTDKYPAFAHYNAYLANKINKMRGL</sequence>
<dbReference type="EMBL" id="ATDL01000018">
    <property type="protein sequence ID" value="ERJ58145.1"/>
    <property type="molecule type" value="Genomic_DNA"/>
</dbReference>
<evidence type="ECO:0000256" key="1">
    <source>
        <dbReference type="SAM" id="MobiDB-lite"/>
    </source>
</evidence>
<dbReference type="AlphaFoldDB" id="U2HS94"/>
<dbReference type="SUPFAM" id="SSF103473">
    <property type="entry name" value="MFS general substrate transporter"/>
    <property type="match status" value="1"/>
</dbReference>
<dbReference type="PATRIC" id="fig|1346330.5.peg.3486"/>
<keyword evidence="2" id="KW-0812">Transmembrane</keyword>
<evidence type="ECO:0000256" key="2">
    <source>
        <dbReference type="SAM" id="Phobius"/>
    </source>
</evidence>
<feature type="compositionally biased region" description="Polar residues" evidence="1">
    <location>
        <begin position="112"/>
        <end position="123"/>
    </location>
</feature>
<feature type="transmembrane region" description="Helical" evidence="2">
    <location>
        <begin position="16"/>
        <end position="34"/>
    </location>
</feature>
<reference evidence="3 4" key="1">
    <citation type="journal article" date="2013" name="Genome Announc.">
        <title>The Draft Genome Sequence of Sphingomonas paucimobilis Strain HER1398 (Proteobacteria), Host to the Giant PAU Phage, Indicates That It Is a Member of the Genus Sphingobacterium (Bacteroidetes).</title>
        <authorList>
            <person name="White R.A.III."/>
            <person name="Suttle C.A."/>
        </authorList>
    </citation>
    <scope>NUCLEOTIDE SEQUENCE [LARGE SCALE GENOMIC DNA]</scope>
    <source>
        <strain evidence="3 4">HER1398</strain>
    </source>
</reference>
<dbReference type="RefSeq" id="WP_021071626.1">
    <property type="nucleotide sequence ID" value="NZ_ATDL01000018.1"/>
</dbReference>
<accession>U2HS94</accession>
<feature type="region of interest" description="Disordered" evidence="1">
    <location>
        <begin position="110"/>
        <end position="134"/>
    </location>
</feature>
<keyword evidence="2" id="KW-1133">Transmembrane helix</keyword>
<gene>
    <name evidence="3" type="ORF">M472_05145</name>
</gene>
<keyword evidence="2" id="KW-0472">Membrane</keyword>
<dbReference type="Proteomes" id="UP000016584">
    <property type="component" value="Unassembled WGS sequence"/>
</dbReference>
<name>U2HS94_9SPHI</name>
<organism evidence="3 4">
    <name type="scientific">Sphingobacterium paucimobilis HER1398</name>
    <dbReference type="NCBI Taxonomy" id="1346330"/>
    <lineage>
        <taxon>Bacteria</taxon>
        <taxon>Pseudomonadati</taxon>
        <taxon>Bacteroidota</taxon>
        <taxon>Sphingobacteriia</taxon>
        <taxon>Sphingobacteriales</taxon>
        <taxon>Sphingobacteriaceae</taxon>
        <taxon>Sphingobacterium</taxon>
    </lineage>
</organism>
<dbReference type="eggNOG" id="ENOG50340A0">
    <property type="taxonomic scope" value="Bacteria"/>
</dbReference>
<comment type="caution">
    <text evidence="3">The sequence shown here is derived from an EMBL/GenBank/DDBJ whole genome shotgun (WGS) entry which is preliminary data.</text>
</comment>
<proteinExistence type="predicted"/>
<dbReference type="OrthoDB" id="1265434at2"/>
<feature type="transmembrane region" description="Helical" evidence="2">
    <location>
        <begin position="86"/>
        <end position="105"/>
    </location>
</feature>
<keyword evidence="4" id="KW-1185">Reference proteome</keyword>
<dbReference type="InterPro" id="IPR036259">
    <property type="entry name" value="MFS_trans_sf"/>
</dbReference>
<feature type="transmembrane region" description="Helical" evidence="2">
    <location>
        <begin position="54"/>
        <end position="74"/>
    </location>
</feature>
<evidence type="ECO:0000313" key="4">
    <source>
        <dbReference type="Proteomes" id="UP000016584"/>
    </source>
</evidence>
<protein>
    <submittedName>
        <fullName evidence="3">Uncharacterized protein</fullName>
    </submittedName>
</protein>